<sequence length="713" mass="78079">MTLTATKFTPEVLLSAPRRSPAVPNSSGKTALFTVSTYSFEQHKKISQIRALDVESGHSTLLVDDPSSSEPTWLSEDEFLYLKSGDKGTTSLFVDSASKPGSSLHEVASIDGGVFNIKVKKLPNGTIALAVSALTTPDGQLANPETEQKPYSSGKVYTSLFVRHWDTWLTENRSSIWYGALEKKDGKYSLAGQGGLVNALAGTQLSSPVPPFGGSGDFDISSSGLVFVAKDPEINPAIYTKTDLYFVPLTTFTEEKPPSPKIVETPGLEGYTNTPVFSNSGSKVAFTRMRSKQYESDKTHLLVLPDLSDLSKTEEFYKTDDGEGSWDARPEAIIWSVDDASLYVVAEKAARNLIWKLPASPAEAKDLPSVVKAADGSVNDLRLLADSSDKLFVTTSSLVDNSCYSVVDHSEGTIDVVSSNSKLGKTFGLSRSSVDSITFKGAGDYDVHALVMKPSGFDENKKYPLCFLIHGGPQGAWMDAWSTRWNPAIFAEEGYVVVSPNPTGSTGYGMELQDGIRGEWGGRPYNDLVNCFEYIEDNLKYVDTDRAVALGASYGGYMINWVQGHPLGRKFKALVCHDGVFSTLNQWSTEELFFPIHDFEGTIYDNRAAYEKWDPAKFVNEWATPQLIIHSELDYRLPITEGLSPFNILQAKGIPSKLLMFPDENHWVLKPENSLVWHNTVLGWVNKYSGVESKSVKAGGELADRAKSALSVK</sequence>
<dbReference type="FunFam" id="3.40.50.1820:FF:000028">
    <property type="entry name" value="S9 family peptidase"/>
    <property type="match status" value="1"/>
</dbReference>
<dbReference type="PANTHER" id="PTHR42776">
    <property type="entry name" value="SERINE PEPTIDASE S9 FAMILY MEMBER"/>
    <property type="match status" value="1"/>
</dbReference>
<comment type="caution">
    <text evidence="8">The sequence shown here is derived from an EMBL/GenBank/DDBJ whole genome shotgun (WGS) entry which is preliminary data.</text>
</comment>
<evidence type="ECO:0000256" key="5">
    <source>
        <dbReference type="ARBA" id="ARBA00022825"/>
    </source>
</evidence>
<keyword evidence="9" id="KW-1185">Reference proteome</keyword>
<keyword evidence="5" id="KW-0720">Serine protease</keyword>
<organism evidence="8 9">
    <name type="scientific">Bombardia bombarda</name>
    <dbReference type="NCBI Taxonomy" id="252184"/>
    <lineage>
        <taxon>Eukaryota</taxon>
        <taxon>Fungi</taxon>
        <taxon>Dikarya</taxon>
        <taxon>Ascomycota</taxon>
        <taxon>Pezizomycotina</taxon>
        <taxon>Sordariomycetes</taxon>
        <taxon>Sordariomycetidae</taxon>
        <taxon>Sordariales</taxon>
        <taxon>Lasiosphaeriaceae</taxon>
        <taxon>Bombardia</taxon>
    </lineage>
</organism>
<keyword evidence="3" id="KW-0732">Signal</keyword>
<evidence type="ECO:0000256" key="1">
    <source>
        <dbReference type="ARBA" id="ARBA00010040"/>
    </source>
</evidence>
<dbReference type="AlphaFoldDB" id="A0AA40BYS2"/>
<gene>
    <name evidence="8" type="ORF">B0T17DRAFT_538089</name>
</gene>
<dbReference type="SUPFAM" id="SSF53474">
    <property type="entry name" value="alpha/beta-Hydrolases"/>
    <property type="match status" value="1"/>
</dbReference>
<dbReference type="EMBL" id="JAULSR010000005">
    <property type="protein sequence ID" value="KAK0618500.1"/>
    <property type="molecule type" value="Genomic_DNA"/>
</dbReference>
<evidence type="ECO:0000256" key="2">
    <source>
        <dbReference type="ARBA" id="ARBA00022670"/>
    </source>
</evidence>
<dbReference type="InterPro" id="IPR001375">
    <property type="entry name" value="Peptidase_S9_cat"/>
</dbReference>
<protein>
    <recommendedName>
        <fullName evidence="6">Dipeptidyl-peptidase V</fullName>
    </recommendedName>
</protein>
<dbReference type="InterPro" id="IPR029058">
    <property type="entry name" value="AB_hydrolase_fold"/>
</dbReference>
<dbReference type="PANTHER" id="PTHR42776:SF13">
    <property type="entry name" value="DIPEPTIDYL-PEPTIDASE 5"/>
    <property type="match status" value="1"/>
</dbReference>
<comment type="similarity">
    <text evidence="1">Belongs to the peptidase S9C family.</text>
</comment>
<proteinExistence type="inferred from homology"/>
<evidence type="ECO:0000256" key="4">
    <source>
        <dbReference type="ARBA" id="ARBA00022801"/>
    </source>
</evidence>
<dbReference type="Pfam" id="PF00326">
    <property type="entry name" value="Peptidase_S9"/>
    <property type="match status" value="1"/>
</dbReference>
<dbReference type="GO" id="GO:0004252">
    <property type="term" value="F:serine-type endopeptidase activity"/>
    <property type="evidence" value="ECO:0007669"/>
    <property type="project" value="TreeGrafter"/>
</dbReference>
<dbReference type="GO" id="GO:0006508">
    <property type="term" value="P:proteolysis"/>
    <property type="evidence" value="ECO:0007669"/>
    <property type="project" value="UniProtKB-KW"/>
</dbReference>
<evidence type="ECO:0000259" key="7">
    <source>
        <dbReference type="Pfam" id="PF00326"/>
    </source>
</evidence>
<keyword evidence="4 8" id="KW-0378">Hydrolase</keyword>
<dbReference type="Proteomes" id="UP001174934">
    <property type="component" value="Unassembled WGS sequence"/>
</dbReference>
<evidence type="ECO:0000256" key="3">
    <source>
        <dbReference type="ARBA" id="ARBA00022729"/>
    </source>
</evidence>
<name>A0AA40BYS2_9PEZI</name>
<accession>A0AA40BYS2</accession>
<keyword evidence="2" id="KW-0645">Protease</keyword>
<evidence type="ECO:0000313" key="9">
    <source>
        <dbReference type="Proteomes" id="UP001174934"/>
    </source>
</evidence>
<evidence type="ECO:0000256" key="6">
    <source>
        <dbReference type="ARBA" id="ARBA00032829"/>
    </source>
</evidence>
<evidence type="ECO:0000313" key="8">
    <source>
        <dbReference type="EMBL" id="KAK0618500.1"/>
    </source>
</evidence>
<dbReference type="Gene3D" id="3.40.50.1820">
    <property type="entry name" value="alpha/beta hydrolase"/>
    <property type="match status" value="1"/>
</dbReference>
<dbReference type="SUPFAM" id="SSF82171">
    <property type="entry name" value="DPP6 N-terminal domain-like"/>
    <property type="match status" value="1"/>
</dbReference>
<feature type="domain" description="Peptidase S9 prolyl oligopeptidase catalytic" evidence="7">
    <location>
        <begin position="481"/>
        <end position="690"/>
    </location>
</feature>
<reference evidence="8" key="1">
    <citation type="submission" date="2023-06" db="EMBL/GenBank/DDBJ databases">
        <title>Genome-scale phylogeny and comparative genomics of the fungal order Sordariales.</title>
        <authorList>
            <consortium name="Lawrence Berkeley National Laboratory"/>
            <person name="Hensen N."/>
            <person name="Bonometti L."/>
            <person name="Westerberg I."/>
            <person name="Brannstrom I.O."/>
            <person name="Guillou S."/>
            <person name="Cros-Aarteil S."/>
            <person name="Calhoun S."/>
            <person name="Haridas S."/>
            <person name="Kuo A."/>
            <person name="Mondo S."/>
            <person name="Pangilinan J."/>
            <person name="Riley R."/>
            <person name="LaButti K."/>
            <person name="Andreopoulos B."/>
            <person name="Lipzen A."/>
            <person name="Chen C."/>
            <person name="Yanf M."/>
            <person name="Daum C."/>
            <person name="Ng V."/>
            <person name="Clum A."/>
            <person name="Steindorff A."/>
            <person name="Ohm R."/>
            <person name="Martin F."/>
            <person name="Silar P."/>
            <person name="Natvig D."/>
            <person name="Lalanne C."/>
            <person name="Gautier V."/>
            <person name="Ament-velasquez S.L."/>
            <person name="Kruys A."/>
            <person name="Hutchinson M.I."/>
            <person name="Powell A.J."/>
            <person name="Barry K."/>
            <person name="Miller A.N."/>
            <person name="Grigoriev I.V."/>
            <person name="Debuchy R."/>
            <person name="Gladieux P."/>
            <person name="Thoren M.H."/>
            <person name="Johannesson H."/>
        </authorList>
    </citation>
    <scope>NUCLEOTIDE SEQUENCE</scope>
    <source>
        <strain evidence="8">SMH3391-2</strain>
    </source>
</reference>